<feature type="transmembrane region" description="Helical" evidence="1">
    <location>
        <begin position="144"/>
        <end position="165"/>
    </location>
</feature>
<keyword evidence="1" id="KW-1133">Transmembrane helix</keyword>
<accession>A0A9X3L646</accession>
<feature type="transmembrane region" description="Helical" evidence="1">
    <location>
        <begin position="101"/>
        <end position="124"/>
    </location>
</feature>
<keyword evidence="1" id="KW-0472">Membrane</keyword>
<dbReference type="EMBL" id="JAMKBI010000001">
    <property type="protein sequence ID" value="MCZ8531913.1"/>
    <property type="molecule type" value="Genomic_DNA"/>
</dbReference>
<dbReference type="RefSeq" id="WP_269920595.1">
    <property type="nucleotide sequence ID" value="NZ_JAMKBI010000001.1"/>
</dbReference>
<evidence type="ECO:0000256" key="1">
    <source>
        <dbReference type="SAM" id="Phobius"/>
    </source>
</evidence>
<feature type="transmembrane region" description="Helical" evidence="1">
    <location>
        <begin position="18"/>
        <end position="40"/>
    </location>
</feature>
<dbReference type="Proteomes" id="UP001152172">
    <property type="component" value="Unassembled WGS sequence"/>
</dbReference>
<feature type="transmembrane region" description="Helical" evidence="1">
    <location>
        <begin position="60"/>
        <end position="80"/>
    </location>
</feature>
<protein>
    <submittedName>
        <fullName evidence="2">ABC transporter permease</fullName>
    </submittedName>
</protein>
<reference evidence="2" key="1">
    <citation type="submission" date="2022-05" db="EMBL/GenBank/DDBJ databases">
        <authorList>
            <person name="Colautti A."/>
            <person name="Iacumin L."/>
        </authorList>
    </citation>
    <scope>NUCLEOTIDE SEQUENCE</scope>
    <source>
        <strain evidence="2">DSM 30747</strain>
    </source>
</reference>
<feature type="transmembrane region" description="Helical" evidence="1">
    <location>
        <begin position="172"/>
        <end position="189"/>
    </location>
</feature>
<keyword evidence="1" id="KW-0812">Transmembrane</keyword>
<proteinExistence type="predicted"/>
<evidence type="ECO:0000313" key="3">
    <source>
        <dbReference type="Proteomes" id="UP001152172"/>
    </source>
</evidence>
<dbReference type="PANTHER" id="PTHR37305">
    <property type="entry name" value="INTEGRAL MEMBRANE PROTEIN-RELATED"/>
    <property type="match status" value="1"/>
</dbReference>
<dbReference type="AlphaFoldDB" id="A0A9X3L646"/>
<sequence>MVNLLYTELLKLKRSKMFLISILGSVVAPFMVVVASYVHMKTENPAQLITFDEIFYETNLYTVLIIGVPLYGVITAYLFGREYLEDTLKNLLTIPVSRISYIMSKLVILFMWIMLLTLVSWGLTLLLGVLGQFEGLSPLLIVEYLGRFITGGVLVFILSTPIVLVAVVMKNYVPTIILTIVITLINVMSGNSEHRALFPWAAAGDIANGTLQPTYPAEISYTIIFITSIIGFIVAIVYFKKVDIH</sequence>
<feature type="transmembrane region" description="Helical" evidence="1">
    <location>
        <begin position="219"/>
        <end position="239"/>
    </location>
</feature>
<gene>
    <name evidence="2" type="ORF">M9R61_00970</name>
</gene>
<dbReference type="Pfam" id="PF12730">
    <property type="entry name" value="ABC2_membrane_4"/>
    <property type="match status" value="1"/>
</dbReference>
<comment type="caution">
    <text evidence="2">The sequence shown here is derived from an EMBL/GenBank/DDBJ whole genome shotgun (WGS) entry which is preliminary data.</text>
</comment>
<organism evidence="2 3">
    <name type="scientific">Psychrobacillus psychrodurans</name>
    <dbReference type="NCBI Taxonomy" id="126157"/>
    <lineage>
        <taxon>Bacteria</taxon>
        <taxon>Bacillati</taxon>
        <taxon>Bacillota</taxon>
        <taxon>Bacilli</taxon>
        <taxon>Bacillales</taxon>
        <taxon>Bacillaceae</taxon>
        <taxon>Psychrobacillus</taxon>
    </lineage>
</organism>
<dbReference type="PANTHER" id="PTHR37305:SF1">
    <property type="entry name" value="MEMBRANE PROTEIN"/>
    <property type="match status" value="1"/>
</dbReference>
<keyword evidence="3" id="KW-1185">Reference proteome</keyword>
<name>A0A9X3L646_9BACI</name>
<evidence type="ECO:0000313" key="2">
    <source>
        <dbReference type="EMBL" id="MCZ8531913.1"/>
    </source>
</evidence>